<evidence type="ECO:0000313" key="2">
    <source>
        <dbReference type="EMBL" id="PWW81231.1"/>
    </source>
</evidence>
<comment type="caution">
    <text evidence="2">The sequence shown here is derived from an EMBL/GenBank/DDBJ whole genome shotgun (WGS) entry which is preliminary data.</text>
</comment>
<evidence type="ECO:0000313" key="3">
    <source>
        <dbReference type="Proteomes" id="UP000246278"/>
    </source>
</evidence>
<dbReference type="Gene3D" id="3.40.50.1000">
    <property type="entry name" value="HAD superfamily/HAD-like"/>
    <property type="match status" value="1"/>
</dbReference>
<dbReference type="RefSeq" id="WP_110024018.1">
    <property type="nucleotide sequence ID" value="NZ_PDNZ01000008.1"/>
</dbReference>
<reference evidence="3" key="1">
    <citation type="submission" date="2017-10" db="EMBL/GenBank/DDBJ databases">
        <authorList>
            <person name="Gaisin V.A."/>
            <person name="Rysina M.S."/>
            <person name="Grouzdev D.S."/>
        </authorList>
    </citation>
    <scope>NUCLEOTIDE SEQUENCE [LARGE SCALE GENOMIC DNA]</scope>
    <source>
        <strain evidence="3">V1</strain>
    </source>
</reference>
<keyword evidence="3" id="KW-1185">Reference proteome</keyword>
<dbReference type="AlphaFoldDB" id="A0A317T6X4"/>
<dbReference type="InterPro" id="IPR010976">
    <property type="entry name" value="B-phosphoglucomutase_hydrolase"/>
</dbReference>
<dbReference type="SFLD" id="SFLDG01129">
    <property type="entry name" value="C1.5:_HAD__Beta-PGM__Phosphata"/>
    <property type="match status" value="1"/>
</dbReference>
<dbReference type="SFLD" id="SFLDS00003">
    <property type="entry name" value="Haloacid_Dehalogenase"/>
    <property type="match status" value="1"/>
</dbReference>
<dbReference type="PANTHER" id="PTHR43481">
    <property type="entry name" value="FRUCTOSE-1-PHOSPHATE PHOSPHATASE"/>
    <property type="match status" value="1"/>
</dbReference>
<dbReference type="NCBIfam" id="TIGR02009">
    <property type="entry name" value="PGMB-YQAB-SF"/>
    <property type="match status" value="1"/>
</dbReference>
<dbReference type="InterPro" id="IPR006439">
    <property type="entry name" value="HAD-SF_hydro_IA"/>
</dbReference>
<gene>
    <name evidence="2" type="ORF">CR164_10835</name>
</gene>
<dbReference type="GO" id="GO:0050308">
    <property type="term" value="F:sugar-phosphatase activity"/>
    <property type="evidence" value="ECO:0007669"/>
    <property type="project" value="TreeGrafter"/>
</dbReference>
<dbReference type="Pfam" id="PF13419">
    <property type="entry name" value="HAD_2"/>
    <property type="match status" value="1"/>
</dbReference>
<organism evidence="2 3">
    <name type="scientific">Prosthecochloris marina</name>
    <dbReference type="NCBI Taxonomy" id="2017681"/>
    <lineage>
        <taxon>Bacteria</taxon>
        <taxon>Pseudomonadati</taxon>
        <taxon>Chlorobiota</taxon>
        <taxon>Chlorobiia</taxon>
        <taxon>Chlorobiales</taxon>
        <taxon>Chlorobiaceae</taxon>
        <taxon>Prosthecochloris</taxon>
    </lineage>
</organism>
<name>A0A317T6X4_9CHLB</name>
<comment type="similarity">
    <text evidence="1">Belongs to the HAD-like hydrolase superfamily. CbbY/CbbZ/Gph/YieH family.</text>
</comment>
<evidence type="ECO:0000256" key="1">
    <source>
        <dbReference type="ARBA" id="ARBA00006171"/>
    </source>
</evidence>
<dbReference type="NCBIfam" id="TIGR01509">
    <property type="entry name" value="HAD-SF-IA-v3"/>
    <property type="match status" value="1"/>
</dbReference>
<dbReference type="InterPro" id="IPR041492">
    <property type="entry name" value="HAD_2"/>
</dbReference>
<dbReference type="SFLD" id="SFLDG01135">
    <property type="entry name" value="C1.5.6:_HAD__Beta-PGM__Phospha"/>
    <property type="match status" value="1"/>
</dbReference>
<proteinExistence type="inferred from homology"/>
<dbReference type="InterPro" id="IPR023198">
    <property type="entry name" value="PGP-like_dom2"/>
</dbReference>
<dbReference type="SUPFAM" id="SSF56784">
    <property type="entry name" value="HAD-like"/>
    <property type="match status" value="1"/>
</dbReference>
<dbReference type="Gene3D" id="1.10.150.240">
    <property type="entry name" value="Putative phosphatase, domain 2"/>
    <property type="match status" value="1"/>
</dbReference>
<dbReference type="InterPro" id="IPR036412">
    <property type="entry name" value="HAD-like_sf"/>
</dbReference>
<accession>A0A317T6X4</accession>
<dbReference type="OrthoDB" id="9797743at2"/>
<dbReference type="InterPro" id="IPR051806">
    <property type="entry name" value="HAD-like_SPP"/>
</dbReference>
<protein>
    <submittedName>
        <fullName evidence="2">Beta-phosphoglucomutase</fullName>
    </submittedName>
</protein>
<dbReference type="InterPro" id="IPR023214">
    <property type="entry name" value="HAD_sf"/>
</dbReference>
<dbReference type="Proteomes" id="UP000246278">
    <property type="component" value="Unassembled WGS sequence"/>
</dbReference>
<sequence length="238" mass="26642">MTGINSVQHNDTFAFIFDMDGVLVDNMHMHARSWVELFQDYGLEGLDPDRYLRETAGMKGLDVLRHFLDKDITPEKAEQLTELKDFLYRFMYRDEIRPIEGLEVFLDKAESMKIKLGVGTGAGARNIEYTLGIPGLKNRFNAVVGSHQVRYGKPHPDIFLRVAELLETEPSRCIVFEDALPGLEAAYAAGMKSIALTTTNPAEIMRDRPGVMAVIDDFTALSPEKILEKSCIAQPSAS</sequence>
<dbReference type="PANTHER" id="PTHR43481:SF4">
    <property type="entry name" value="GLYCEROL-1-PHOSPHATE PHOSPHOHYDROLASE 1-RELATED"/>
    <property type="match status" value="1"/>
</dbReference>
<dbReference type="CDD" id="cd07505">
    <property type="entry name" value="HAD_BPGM-like"/>
    <property type="match status" value="1"/>
</dbReference>
<dbReference type="EMBL" id="PDNZ01000008">
    <property type="protein sequence ID" value="PWW81231.1"/>
    <property type="molecule type" value="Genomic_DNA"/>
</dbReference>